<keyword evidence="4 6" id="KW-0949">S-adenosyl-L-methionine</keyword>
<dbReference type="SUPFAM" id="SSF53335">
    <property type="entry name" value="S-adenosyl-L-methionine-dependent methyltransferases"/>
    <property type="match status" value="1"/>
</dbReference>
<keyword evidence="1" id="KW-0479">Metal-binding</keyword>
<dbReference type="PANTHER" id="PTHR11061">
    <property type="entry name" value="RNA M5U METHYLTRANSFERASE"/>
    <property type="match status" value="1"/>
</dbReference>
<sequence length="440" mass="44902">MAVSAAAETLRISGMGAAGDGLAVLADGTPCFVPGALPGETVRAEPGPRRGEGRVARLTAVLEPSPERVTPACPHVAQGCGGCVLQHASPAAQAAWKRARLVEALARAGFRDAPVATTITTPPARRRRADFALRRGPAGITAGLHRAGSAEVLDITACLVLDPRLVALLQPLRAMLRGLGALRREGSAVVNLLDTGPDLLLRTDGPLAAADRALLARFAQDQGVPRIAWAQGEGPAEPAAQLGPVSIALGGVPVAPPPGAFLQASPEGEAAIVAAVLASLPERLPGRGRIADLHAGLGTLTFPLARRGRVAAFEGDAAAVAALSAAAGRAGLPVAATRRDLARQPLGLAELAGFAAVVLDPPHAGAAAQAALLARSEVPRVVYVSCNPAALARDARAFAAAGWRVAAATPIDQFVHSAQLEAVVAYLREAPRQRGSRRER</sequence>
<evidence type="ECO:0000313" key="8">
    <source>
        <dbReference type="Proteomes" id="UP000562254"/>
    </source>
</evidence>
<name>A0A840XXW5_9PROT</name>
<comment type="caution">
    <text evidence="7">The sequence shown here is derived from an EMBL/GenBank/DDBJ whole genome shotgun (WGS) entry which is preliminary data.</text>
</comment>
<protein>
    <submittedName>
        <fullName evidence="7">23S rRNA (Uracil1939-C5)-methyltransferase</fullName>
        <ecNumber evidence="7">2.1.1.190</ecNumber>
    </submittedName>
</protein>
<dbReference type="GO" id="GO:0070041">
    <property type="term" value="F:rRNA (uridine-C5-)-methyltransferase activity"/>
    <property type="evidence" value="ECO:0007669"/>
    <property type="project" value="TreeGrafter"/>
</dbReference>
<dbReference type="PANTHER" id="PTHR11061:SF49">
    <property type="entry name" value="23S RRNA (URACIL(1939)-C(5))-METHYLTRANSFERASE RLMD"/>
    <property type="match status" value="1"/>
</dbReference>
<dbReference type="GO" id="GO:0051539">
    <property type="term" value="F:4 iron, 4 sulfur cluster binding"/>
    <property type="evidence" value="ECO:0007669"/>
    <property type="project" value="UniProtKB-KW"/>
</dbReference>
<comment type="caution">
    <text evidence="6">Lacks conserved residue(s) required for the propagation of feature annotation.</text>
</comment>
<accession>A0A840XXW5</accession>
<dbReference type="GO" id="GO:0070475">
    <property type="term" value="P:rRNA base methylation"/>
    <property type="evidence" value="ECO:0007669"/>
    <property type="project" value="TreeGrafter"/>
</dbReference>
<evidence type="ECO:0000256" key="6">
    <source>
        <dbReference type="PROSITE-ProRule" id="PRU01024"/>
    </source>
</evidence>
<dbReference type="AlphaFoldDB" id="A0A840XXW5"/>
<dbReference type="Pfam" id="PF05958">
    <property type="entry name" value="tRNA_U5-meth_tr"/>
    <property type="match status" value="1"/>
</dbReference>
<feature type="active site" description="Nucleophile" evidence="6">
    <location>
        <position position="386"/>
    </location>
</feature>
<keyword evidence="1" id="KW-0004">4Fe-4S</keyword>
<dbReference type="Gene3D" id="2.40.50.140">
    <property type="entry name" value="Nucleic acid-binding proteins"/>
    <property type="match status" value="1"/>
</dbReference>
<reference evidence="7 8" key="1">
    <citation type="submission" date="2020-08" db="EMBL/GenBank/DDBJ databases">
        <title>Genomic Encyclopedia of Type Strains, Phase IV (KMG-IV): sequencing the most valuable type-strain genomes for metagenomic binning, comparative biology and taxonomic classification.</title>
        <authorList>
            <person name="Goeker M."/>
        </authorList>
    </citation>
    <scope>NUCLEOTIDE SEQUENCE [LARGE SCALE GENOMIC DNA]</scope>
    <source>
        <strain evidence="7 8">DSM 25895</strain>
    </source>
</reference>
<comment type="similarity">
    <text evidence="6">Belongs to the class I-like SAM-binding methyltransferase superfamily. RNA M5U methyltransferase family.</text>
</comment>
<evidence type="ECO:0000256" key="1">
    <source>
        <dbReference type="ARBA" id="ARBA00022485"/>
    </source>
</evidence>
<evidence type="ECO:0000256" key="4">
    <source>
        <dbReference type="ARBA" id="ARBA00022691"/>
    </source>
</evidence>
<evidence type="ECO:0000256" key="2">
    <source>
        <dbReference type="ARBA" id="ARBA00022603"/>
    </source>
</evidence>
<proteinExistence type="inferred from homology"/>
<evidence type="ECO:0000313" key="7">
    <source>
        <dbReference type="EMBL" id="MBB5688661.1"/>
    </source>
</evidence>
<dbReference type="SUPFAM" id="SSF50249">
    <property type="entry name" value="Nucleic acid-binding proteins"/>
    <property type="match status" value="1"/>
</dbReference>
<feature type="binding site" evidence="6">
    <location>
        <position position="314"/>
    </location>
    <ligand>
        <name>S-adenosyl-L-methionine</name>
        <dbReference type="ChEBI" id="CHEBI:59789"/>
    </ligand>
</feature>
<feature type="binding site" evidence="6">
    <location>
        <position position="360"/>
    </location>
    <ligand>
        <name>S-adenosyl-L-methionine</name>
        <dbReference type="ChEBI" id="CHEBI:59789"/>
    </ligand>
</feature>
<organism evidence="7 8">
    <name type="scientific">Neoroseomonas alkaliterrae</name>
    <dbReference type="NCBI Taxonomy" id="1452450"/>
    <lineage>
        <taxon>Bacteria</taxon>
        <taxon>Pseudomonadati</taxon>
        <taxon>Pseudomonadota</taxon>
        <taxon>Alphaproteobacteria</taxon>
        <taxon>Acetobacterales</taxon>
        <taxon>Acetobacteraceae</taxon>
        <taxon>Neoroseomonas</taxon>
    </lineage>
</organism>
<feature type="binding site" evidence="6">
    <location>
        <position position="263"/>
    </location>
    <ligand>
        <name>S-adenosyl-L-methionine</name>
        <dbReference type="ChEBI" id="CHEBI:59789"/>
    </ligand>
</feature>
<dbReference type="InterPro" id="IPR012340">
    <property type="entry name" value="NA-bd_OB-fold"/>
</dbReference>
<dbReference type="Gene3D" id="3.40.50.150">
    <property type="entry name" value="Vaccinia Virus protein VP39"/>
    <property type="match status" value="1"/>
</dbReference>
<dbReference type="Proteomes" id="UP000562254">
    <property type="component" value="Unassembled WGS sequence"/>
</dbReference>
<keyword evidence="1" id="KW-0408">Iron</keyword>
<keyword evidence="2 6" id="KW-0489">Methyltransferase</keyword>
<dbReference type="PROSITE" id="PS51687">
    <property type="entry name" value="SAM_MT_RNA_M5U"/>
    <property type="match status" value="1"/>
</dbReference>
<keyword evidence="3 6" id="KW-0808">Transferase</keyword>
<evidence type="ECO:0000256" key="5">
    <source>
        <dbReference type="ARBA" id="ARBA00023014"/>
    </source>
</evidence>
<evidence type="ECO:0000256" key="3">
    <source>
        <dbReference type="ARBA" id="ARBA00022679"/>
    </source>
</evidence>
<dbReference type="Gene3D" id="2.40.50.1070">
    <property type="match status" value="1"/>
</dbReference>
<dbReference type="EC" id="2.1.1.190" evidence="7"/>
<keyword evidence="5" id="KW-0411">Iron-sulfur</keyword>
<keyword evidence="8" id="KW-1185">Reference proteome</keyword>
<dbReference type="EMBL" id="JACIJE010000002">
    <property type="protein sequence ID" value="MBB5688661.1"/>
    <property type="molecule type" value="Genomic_DNA"/>
</dbReference>
<gene>
    <name evidence="7" type="ORF">FHS88_000777</name>
</gene>
<dbReference type="RefSeq" id="WP_338146391.1">
    <property type="nucleotide sequence ID" value="NZ_JACIJE010000002.1"/>
</dbReference>
<dbReference type="InterPro" id="IPR029063">
    <property type="entry name" value="SAM-dependent_MTases_sf"/>
</dbReference>
<dbReference type="InterPro" id="IPR010280">
    <property type="entry name" value="U5_MeTrfase_fam"/>
</dbReference>